<feature type="compositionally biased region" description="Basic residues" evidence="2">
    <location>
        <begin position="1"/>
        <end position="18"/>
    </location>
</feature>
<evidence type="ECO:0000313" key="4">
    <source>
        <dbReference type="EMBL" id="KOM58548.1"/>
    </source>
</evidence>
<evidence type="ECO:0000313" key="6">
    <source>
        <dbReference type="Proteomes" id="UP000743370"/>
    </source>
</evidence>
<proteinExistence type="predicted"/>
<dbReference type="Proteomes" id="UP000053144">
    <property type="component" value="Chromosome 11"/>
</dbReference>
<dbReference type="Proteomes" id="UP000743370">
    <property type="component" value="Unassembled WGS sequence"/>
</dbReference>
<dbReference type="Gramene" id="KOM58548">
    <property type="protein sequence ID" value="KOM58548"/>
    <property type="gene ID" value="LR48_Vigan11g158200"/>
</dbReference>
<accession>A0A0L9VUE8</accession>
<feature type="region of interest" description="Disordered" evidence="2">
    <location>
        <begin position="1"/>
        <end position="31"/>
    </location>
</feature>
<sequence>MGTKVKKATKKNMKRVSSNKRSEGAGFSVIKNQNTTQKNHLLRLELEQSIRELEQSIRKLELLNSMLEEWVERAG</sequence>
<name>A0A0L9VUE8_PHAAN</name>
<gene>
    <name evidence="3" type="ORF">HKW66_Vig0204560</name>
    <name evidence="4" type="ORF">LR48_Vigan11g158200</name>
</gene>
<dbReference type="EMBL" id="JABFOF010000009">
    <property type="protein sequence ID" value="KAG2381083.1"/>
    <property type="molecule type" value="Genomic_DNA"/>
</dbReference>
<evidence type="ECO:0000256" key="1">
    <source>
        <dbReference type="SAM" id="Coils"/>
    </source>
</evidence>
<reference evidence="3 6" key="3">
    <citation type="submission" date="2020-05" db="EMBL/GenBank/DDBJ databases">
        <title>Vigna angularis (adzuki bean) Var. LongXiaoDou No. 4 denovo assembly.</title>
        <authorList>
            <person name="Xiang H."/>
        </authorList>
    </citation>
    <scope>NUCLEOTIDE SEQUENCE [LARGE SCALE GENOMIC DNA]</scope>
    <source>
        <tissue evidence="3">Leaf</tissue>
    </source>
</reference>
<protein>
    <submittedName>
        <fullName evidence="4">Uncharacterized protein</fullName>
    </submittedName>
</protein>
<dbReference type="EMBL" id="CM003381">
    <property type="protein sequence ID" value="KOM58548.1"/>
    <property type="molecule type" value="Genomic_DNA"/>
</dbReference>
<evidence type="ECO:0000256" key="2">
    <source>
        <dbReference type="SAM" id="MobiDB-lite"/>
    </source>
</evidence>
<organism evidence="4 5">
    <name type="scientific">Phaseolus angularis</name>
    <name type="common">Azuki bean</name>
    <name type="synonym">Vigna angularis</name>
    <dbReference type="NCBI Taxonomy" id="3914"/>
    <lineage>
        <taxon>Eukaryota</taxon>
        <taxon>Viridiplantae</taxon>
        <taxon>Streptophyta</taxon>
        <taxon>Embryophyta</taxon>
        <taxon>Tracheophyta</taxon>
        <taxon>Spermatophyta</taxon>
        <taxon>Magnoliopsida</taxon>
        <taxon>eudicotyledons</taxon>
        <taxon>Gunneridae</taxon>
        <taxon>Pentapetalae</taxon>
        <taxon>rosids</taxon>
        <taxon>fabids</taxon>
        <taxon>Fabales</taxon>
        <taxon>Fabaceae</taxon>
        <taxon>Papilionoideae</taxon>
        <taxon>50 kb inversion clade</taxon>
        <taxon>NPAAA clade</taxon>
        <taxon>indigoferoid/millettioid clade</taxon>
        <taxon>Phaseoleae</taxon>
        <taxon>Vigna</taxon>
    </lineage>
</organism>
<dbReference type="AlphaFoldDB" id="A0A0L9VUE8"/>
<reference evidence="5" key="1">
    <citation type="journal article" date="2015" name="Proc. Natl. Acad. Sci. U.S.A.">
        <title>Genome sequencing of adzuki bean (Vigna angularis) provides insight into high starch and low fat accumulation and domestication.</title>
        <authorList>
            <person name="Yang K."/>
            <person name="Tian Z."/>
            <person name="Chen C."/>
            <person name="Luo L."/>
            <person name="Zhao B."/>
            <person name="Wang Z."/>
            <person name="Yu L."/>
            <person name="Li Y."/>
            <person name="Sun Y."/>
            <person name="Li W."/>
            <person name="Chen Y."/>
            <person name="Li Y."/>
            <person name="Zhang Y."/>
            <person name="Ai D."/>
            <person name="Zhao J."/>
            <person name="Shang C."/>
            <person name="Ma Y."/>
            <person name="Wu B."/>
            <person name="Wang M."/>
            <person name="Gao L."/>
            <person name="Sun D."/>
            <person name="Zhang P."/>
            <person name="Guo F."/>
            <person name="Wang W."/>
            <person name="Li Y."/>
            <person name="Wang J."/>
            <person name="Varshney R.K."/>
            <person name="Wang J."/>
            <person name="Ling H.Q."/>
            <person name="Wan P."/>
        </authorList>
    </citation>
    <scope>NUCLEOTIDE SEQUENCE</scope>
    <source>
        <strain evidence="5">cv. Jingnong 6</strain>
    </source>
</reference>
<reference evidence="4" key="2">
    <citation type="submission" date="2015-02" db="EMBL/GenBank/DDBJ databases">
        <authorList>
            <person name="Chooi Y.-H."/>
        </authorList>
    </citation>
    <scope>NUCLEOTIDE SEQUENCE</scope>
    <source>
        <tissue evidence="4">Seedling</tissue>
    </source>
</reference>
<evidence type="ECO:0000313" key="3">
    <source>
        <dbReference type="EMBL" id="KAG2381083.1"/>
    </source>
</evidence>
<feature type="coiled-coil region" evidence="1">
    <location>
        <begin position="43"/>
        <end position="73"/>
    </location>
</feature>
<evidence type="ECO:0000313" key="5">
    <source>
        <dbReference type="Proteomes" id="UP000053144"/>
    </source>
</evidence>
<keyword evidence="1" id="KW-0175">Coiled coil</keyword>